<protein>
    <submittedName>
        <fullName evidence="1">Uncharacterized protein</fullName>
    </submittedName>
</protein>
<dbReference type="AlphaFoldDB" id="A0A9E2KKV7"/>
<organism evidence="1 2">
    <name type="scientific">Candidatus Faecalibacterium intestinavium</name>
    <dbReference type="NCBI Taxonomy" id="2838580"/>
    <lineage>
        <taxon>Bacteria</taxon>
        <taxon>Bacillati</taxon>
        <taxon>Bacillota</taxon>
        <taxon>Clostridia</taxon>
        <taxon>Eubacteriales</taxon>
        <taxon>Oscillospiraceae</taxon>
        <taxon>Faecalibacterium</taxon>
    </lineage>
</organism>
<comment type="caution">
    <text evidence="1">The sequence shown here is derived from an EMBL/GenBank/DDBJ whole genome shotgun (WGS) entry which is preliminary data.</text>
</comment>
<dbReference type="EMBL" id="JAHLFH010000107">
    <property type="protein sequence ID" value="MBU3819723.1"/>
    <property type="molecule type" value="Genomic_DNA"/>
</dbReference>
<reference evidence="1" key="1">
    <citation type="journal article" date="2021" name="PeerJ">
        <title>Extensive microbial diversity within the chicken gut microbiome revealed by metagenomics and culture.</title>
        <authorList>
            <person name="Gilroy R."/>
            <person name="Ravi A."/>
            <person name="Getino M."/>
            <person name="Pursley I."/>
            <person name="Horton D.L."/>
            <person name="Alikhan N.F."/>
            <person name="Baker D."/>
            <person name="Gharbi K."/>
            <person name="Hall N."/>
            <person name="Watson M."/>
            <person name="Adriaenssens E.M."/>
            <person name="Foster-Nyarko E."/>
            <person name="Jarju S."/>
            <person name="Secka A."/>
            <person name="Antonio M."/>
            <person name="Oren A."/>
            <person name="Chaudhuri R.R."/>
            <person name="La Ragione R."/>
            <person name="Hildebrand F."/>
            <person name="Pallen M.J."/>
        </authorList>
    </citation>
    <scope>NUCLEOTIDE SEQUENCE</scope>
    <source>
        <strain evidence="1">742</strain>
    </source>
</reference>
<evidence type="ECO:0000313" key="1">
    <source>
        <dbReference type="EMBL" id="MBU3819723.1"/>
    </source>
</evidence>
<proteinExistence type="predicted"/>
<accession>A0A9E2KKV7</accession>
<sequence>MNQQNLFGQLNRLGVNTQDALERFMGNEELLLSFFCKLPEKMDFTAPGRTCPSITGTFSWGTSF</sequence>
<name>A0A9E2KKV7_9FIRM</name>
<dbReference type="Proteomes" id="UP000824178">
    <property type="component" value="Unassembled WGS sequence"/>
</dbReference>
<evidence type="ECO:0000313" key="2">
    <source>
        <dbReference type="Proteomes" id="UP000824178"/>
    </source>
</evidence>
<reference evidence="1" key="2">
    <citation type="submission" date="2021-04" db="EMBL/GenBank/DDBJ databases">
        <authorList>
            <person name="Gilroy R."/>
        </authorList>
    </citation>
    <scope>NUCLEOTIDE SEQUENCE</scope>
    <source>
        <strain evidence="1">742</strain>
    </source>
</reference>
<gene>
    <name evidence="1" type="ORF">H9864_05065</name>
</gene>